<sequence length="29" mass="3043">MMRIPKTVRALAVATIVVAVALGCLAQVF</sequence>
<evidence type="ECO:0000313" key="1">
    <source>
        <dbReference type="EMBL" id="RVX46411.1"/>
    </source>
</evidence>
<accession>A0A438ML87</accession>
<keyword evidence="2" id="KW-1185">Reference proteome</keyword>
<dbReference type="Proteomes" id="UP000284824">
    <property type="component" value="Unassembled WGS sequence"/>
</dbReference>
<dbReference type="PROSITE" id="PS51257">
    <property type="entry name" value="PROKAR_LIPOPROTEIN"/>
    <property type="match status" value="1"/>
</dbReference>
<dbReference type="AlphaFoldDB" id="A0A438ML87"/>
<protein>
    <submittedName>
        <fullName evidence="1">Uncharacterized protein</fullName>
    </submittedName>
</protein>
<evidence type="ECO:0000313" key="2">
    <source>
        <dbReference type="Proteomes" id="UP000284824"/>
    </source>
</evidence>
<proteinExistence type="predicted"/>
<name>A0A438ML87_9ACTN</name>
<organism evidence="1 2">
    <name type="scientific">Nonomuraea polychroma</name>
    <dbReference type="NCBI Taxonomy" id="46176"/>
    <lineage>
        <taxon>Bacteria</taxon>
        <taxon>Bacillati</taxon>
        <taxon>Actinomycetota</taxon>
        <taxon>Actinomycetes</taxon>
        <taxon>Streptosporangiales</taxon>
        <taxon>Streptosporangiaceae</taxon>
        <taxon>Nonomuraea</taxon>
    </lineage>
</organism>
<comment type="caution">
    <text evidence="1">The sequence shown here is derived from an EMBL/GenBank/DDBJ whole genome shotgun (WGS) entry which is preliminary data.</text>
</comment>
<reference evidence="1 2" key="1">
    <citation type="submission" date="2019-01" db="EMBL/GenBank/DDBJ databases">
        <title>Sequencing the genomes of 1000 actinobacteria strains.</title>
        <authorList>
            <person name="Klenk H.-P."/>
        </authorList>
    </citation>
    <scope>NUCLEOTIDE SEQUENCE [LARGE SCALE GENOMIC DNA]</scope>
    <source>
        <strain evidence="1 2">DSM 43925</strain>
    </source>
</reference>
<gene>
    <name evidence="1" type="ORF">EDD27_9290</name>
</gene>
<dbReference type="EMBL" id="SAUN01000001">
    <property type="protein sequence ID" value="RVX46411.1"/>
    <property type="molecule type" value="Genomic_DNA"/>
</dbReference>